<gene>
    <name evidence="1" type="primary">13</name>
    <name evidence="1" type="ORF">SEA_PUPPER_13</name>
</gene>
<sequence length="64" mass="7225">MYFRIYFARGGYTETSDPTKYIESAMTNPRPQNKILAIVDENSLTGPLTDAIEDLQERNQAGVL</sequence>
<dbReference type="Proteomes" id="UP000318375">
    <property type="component" value="Segment"/>
</dbReference>
<evidence type="ECO:0000313" key="1">
    <source>
        <dbReference type="EMBL" id="QDF18500.1"/>
    </source>
</evidence>
<evidence type="ECO:0000313" key="2">
    <source>
        <dbReference type="Proteomes" id="UP000318375"/>
    </source>
</evidence>
<accession>A0A4Y6EID3</accession>
<name>A0A4Y6EID3_9CAUD</name>
<keyword evidence="2" id="KW-1185">Reference proteome</keyword>
<dbReference type="RefSeq" id="YP_010058802.1">
    <property type="nucleotide sequence ID" value="NC_054723.1"/>
</dbReference>
<dbReference type="EMBL" id="MK977695">
    <property type="protein sequence ID" value="QDF18500.1"/>
    <property type="molecule type" value="Genomic_DNA"/>
</dbReference>
<dbReference type="GeneID" id="64766031"/>
<proteinExistence type="predicted"/>
<dbReference type="KEGG" id="vg:64766031"/>
<protein>
    <submittedName>
        <fullName evidence="1">Uncharacterized protein</fullName>
    </submittedName>
</protein>
<reference evidence="1 2" key="1">
    <citation type="submission" date="2019-05" db="EMBL/GenBank/DDBJ databases">
        <authorList>
            <person name="Pope W.H."/>
            <person name="Garlena R.A."/>
            <person name="Russell D.A."/>
            <person name="Jacobs-Sera D."/>
            <person name="Hatfull G.F."/>
        </authorList>
    </citation>
    <scope>NUCLEOTIDE SEQUENCE [LARGE SCALE GENOMIC DNA]</scope>
</reference>
<organism evidence="1 2">
    <name type="scientific">Gordonia phage Pupper</name>
    <dbReference type="NCBI Taxonomy" id="2571249"/>
    <lineage>
        <taxon>Viruses</taxon>
        <taxon>Duplodnaviria</taxon>
        <taxon>Heunggongvirae</taxon>
        <taxon>Uroviricota</taxon>
        <taxon>Caudoviricetes</taxon>
        <taxon>Puppervirus</taxon>
        <taxon>Puppervirus Pupper</taxon>
    </lineage>
</organism>